<organism evidence="1 2">
    <name type="scientific">Cinchona calisaya</name>
    <dbReference type="NCBI Taxonomy" id="153742"/>
    <lineage>
        <taxon>Eukaryota</taxon>
        <taxon>Viridiplantae</taxon>
        <taxon>Streptophyta</taxon>
        <taxon>Embryophyta</taxon>
        <taxon>Tracheophyta</taxon>
        <taxon>Spermatophyta</taxon>
        <taxon>Magnoliopsida</taxon>
        <taxon>eudicotyledons</taxon>
        <taxon>Gunneridae</taxon>
        <taxon>Pentapetalae</taxon>
        <taxon>asterids</taxon>
        <taxon>lamiids</taxon>
        <taxon>Gentianales</taxon>
        <taxon>Rubiaceae</taxon>
        <taxon>Cinchonoideae</taxon>
        <taxon>Cinchoneae</taxon>
        <taxon>Cinchona</taxon>
    </lineage>
</organism>
<dbReference type="EMBL" id="JBJUIK010000001">
    <property type="protein sequence ID" value="KAL3537407.1"/>
    <property type="molecule type" value="Genomic_DNA"/>
</dbReference>
<gene>
    <name evidence="1" type="ORF">ACH5RR_000773</name>
</gene>
<reference evidence="1 2" key="1">
    <citation type="submission" date="2024-11" db="EMBL/GenBank/DDBJ databases">
        <title>A near-complete genome assembly of Cinchona calisaya.</title>
        <authorList>
            <person name="Lian D.C."/>
            <person name="Zhao X.W."/>
            <person name="Wei L."/>
        </authorList>
    </citation>
    <scope>NUCLEOTIDE SEQUENCE [LARGE SCALE GENOMIC DNA]</scope>
    <source>
        <tissue evidence="1">Nenye</tissue>
    </source>
</reference>
<sequence length="52" mass="5501">VLVGLGDGDSCVLYHIGIALDTSTTPKIIRSPLMALSFHQFFEGIGLGDVLL</sequence>
<keyword evidence="2" id="KW-1185">Reference proteome</keyword>
<dbReference type="Proteomes" id="UP001630127">
    <property type="component" value="Unassembled WGS sequence"/>
</dbReference>
<dbReference type="AlphaFoldDB" id="A0ABD3B1J8"/>
<accession>A0ABD3B1J8</accession>
<name>A0ABD3B1J8_9GENT</name>
<feature type="non-terminal residue" evidence="1">
    <location>
        <position position="52"/>
    </location>
</feature>
<feature type="non-terminal residue" evidence="1">
    <location>
        <position position="1"/>
    </location>
</feature>
<evidence type="ECO:0000313" key="1">
    <source>
        <dbReference type="EMBL" id="KAL3537407.1"/>
    </source>
</evidence>
<proteinExistence type="predicted"/>
<evidence type="ECO:0000313" key="2">
    <source>
        <dbReference type="Proteomes" id="UP001630127"/>
    </source>
</evidence>
<comment type="caution">
    <text evidence="1">The sequence shown here is derived from an EMBL/GenBank/DDBJ whole genome shotgun (WGS) entry which is preliminary data.</text>
</comment>
<protein>
    <submittedName>
        <fullName evidence="1">Uncharacterized protein</fullName>
    </submittedName>
</protein>